<dbReference type="RefSeq" id="WP_090927501.1">
    <property type="nucleotide sequence ID" value="NZ_FOTY01000019.1"/>
</dbReference>
<keyword evidence="1" id="KW-1133">Transmembrane helix</keyword>
<feature type="transmembrane region" description="Helical" evidence="1">
    <location>
        <begin position="6"/>
        <end position="21"/>
    </location>
</feature>
<organism evidence="2 3">
    <name type="scientific">Salibacterium qingdaonense</name>
    <dbReference type="NCBI Taxonomy" id="266892"/>
    <lineage>
        <taxon>Bacteria</taxon>
        <taxon>Bacillati</taxon>
        <taxon>Bacillota</taxon>
        <taxon>Bacilli</taxon>
        <taxon>Bacillales</taxon>
        <taxon>Bacillaceae</taxon>
    </lineage>
</organism>
<gene>
    <name evidence="2" type="ORF">SAMN04488054_11926</name>
</gene>
<dbReference type="Proteomes" id="UP000199668">
    <property type="component" value="Unassembled WGS sequence"/>
</dbReference>
<evidence type="ECO:0000313" key="3">
    <source>
        <dbReference type="Proteomes" id="UP000199668"/>
    </source>
</evidence>
<dbReference type="Pfam" id="PF14007">
    <property type="entry name" value="YtpI"/>
    <property type="match status" value="1"/>
</dbReference>
<dbReference type="STRING" id="266892.SAMN04488054_11926"/>
<feature type="transmembrane region" description="Helical" evidence="1">
    <location>
        <begin position="64"/>
        <end position="82"/>
    </location>
</feature>
<dbReference type="AlphaFoldDB" id="A0A1I4NNE3"/>
<sequence>MTPVFIVILTAAIAMYVYYKVKAVRTKTHAYKRWVQAKANISLGLFMAAFGANLLQLVRGPVDIIVGVVFLLVGAANIIFGWRAYRIHGPYAAEEAKKQRRDNQQKPGRS</sequence>
<keyword evidence="3" id="KW-1185">Reference proteome</keyword>
<reference evidence="2 3" key="1">
    <citation type="submission" date="2016-10" db="EMBL/GenBank/DDBJ databases">
        <authorList>
            <person name="de Groot N.N."/>
        </authorList>
    </citation>
    <scope>NUCLEOTIDE SEQUENCE [LARGE SCALE GENOMIC DNA]</scope>
    <source>
        <strain evidence="2 3">CGMCC 1.6134</strain>
    </source>
</reference>
<proteinExistence type="predicted"/>
<dbReference type="InterPro" id="IPR025618">
    <property type="entry name" value="YtpI"/>
</dbReference>
<dbReference type="OrthoDB" id="2453019at2"/>
<keyword evidence="1" id="KW-0472">Membrane</keyword>
<dbReference type="EMBL" id="FOTY01000019">
    <property type="protein sequence ID" value="SFM16885.1"/>
    <property type="molecule type" value="Genomic_DNA"/>
</dbReference>
<feature type="transmembrane region" description="Helical" evidence="1">
    <location>
        <begin position="41"/>
        <end position="58"/>
    </location>
</feature>
<name>A0A1I4NNE3_9BACI</name>
<keyword evidence="1" id="KW-0812">Transmembrane</keyword>
<accession>A0A1I4NNE3</accession>
<evidence type="ECO:0000256" key="1">
    <source>
        <dbReference type="SAM" id="Phobius"/>
    </source>
</evidence>
<protein>
    <submittedName>
        <fullName evidence="2">YtpI-like protein</fullName>
    </submittedName>
</protein>
<evidence type="ECO:0000313" key="2">
    <source>
        <dbReference type="EMBL" id="SFM16885.1"/>
    </source>
</evidence>